<dbReference type="InterPro" id="IPR008971">
    <property type="entry name" value="HSP40/DnaJ_pept-bd"/>
</dbReference>
<dbReference type="SUPFAM" id="SSF46565">
    <property type="entry name" value="Chaperone J-domain"/>
    <property type="match status" value="1"/>
</dbReference>
<dbReference type="SMART" id="SM00271">
    <property type="entry name" value="DnaJ"/>
    <property type="match status" value="1"/>
</dbReference>
<gene>
    <name evidence="4" type="ORF">BB558_001115</name>
</gene>
<dbReference type="PANTHER" id="PTHR24078:SF553">
    <property type="entry name" value="DNAJ HOMOLOG SUBFAMILY B MEMBER 5"/>
    <property type="match status" value="1"/>
</dbReference>
<dbReference type="FunFam" id="2.60.260.20:FF:000013">
    <property type="entry name" value="DnaJ subfamily B member 11"/>
    <property type="match status" value="1"/>
</dbReference>
<dbReference type="Gene3D" id="2.60.260.20">
    <property type="entry name" value="Urease metallochaperone UreE, N-terminal domain"/>
    <property type="match status" value="2"/>
</dbReference>
<dbReference type="EMBL" id="MBFU01000059">
    <property type="protein sequence ID" value="PWA02741.1"/>
    <property type="molecule type" value="Genomic_DNA"/>
</dbReference>
<keyword evidence="5" id="KW-1185">Reference proteome</keyword>
<dbReference type="CDD" id="cd10747">
    <property type="entry name" value="DnaJ_C"/>
    <property type="match status" value="1"/>
</dbReference>
<dbReference type="GO" id="GO:0006413">
    <property type="term" value="P:translational initiation"/>
    <property type="evidence" value="ECO:0007669"/>
    <property type="project" value="TreeGrafter"/>
</dbReference>
<dbReference type="GO" id="GO:0051082">
    <property type="term" value="F:unfolded protein binding"/>
    <property type="evidence" value="ECO:0007669"/>
    <property type="project" value="InterPro"/>
</dbReference>
<dbReference type="InterPro" id="IPR018253">
    <property type="entry name" value="DnaJ_domain_CS"/>
</dbReference>
<evidence type="ECO:0000256" key="2">
    <source>
        <dbReference type="SAM" id="MobiDB-lite"/>
    </source>
</evidence>
<dbReference type="GO" id="GO:0051087">
    <property type="term" value="F:protein-folding chaperone binding"/>
    <property type="evidence" value="ECO:0007669"/>
    <property type="project" value="TreeGrafter"/>
</dbReference>
<dbReference type="PANTHER" id="PTHR24078">
    <property type="entry name" value="DNAJ HOMOLOG SUBFAMILY C MEMBER"/>
    <property type="match status" value="1"/>
</dbReference>
<feature type="region of interest" description="Disordered" evidence="2">
    <location>
        <begin position="74"/>
        <end position="108"/>
    </location>
</feature>
<protein>
    <recommendedName>
        <fullName evidence="3">J domain-containing protein</fullName>
    </recommendedName>
</protein>
<proteinExistence type="predicted"/>
<evidence type="ECO:0000313" key="4">
    <source>
        <dbReference type="EMBL" id="PWA02741.1"/>
    </source>
</evidence>
<dbReference type="InterPro" id="IPR036869">
    <property type="entry name" value="J_dom_sf"/>
</dbReference>
<dbReference type="Pfam" id="PF00226">
    <property type="entry name" value="DnaJ"/>
    <property type="match status" value="1"/>
</dbReference>
<dbReference type="PROSITE" id="PS50076">
    <property type="entry name" value="DNAJ_2"/>
    <property type="match status" value="1"/>
</dbReference>
<evidence type="ECO:0000313" key="5">
    <source>
        <dbReference type="Proteomes" id="UP000245591"/>
    </source>
</evidence>
<dbReference type="Proteomes" id="UP000245591">
    <property type="component" value="Unassembled WGS sequence"/>
</dbReference>
<dbReference type="Gene3D" id="1.10.287.110">
    <property type="entry name" value="DnaJ domain"/>
    <property type="match status" value="1"/>
</dbReference>
<comment type="caution">
    <text evidence="4">The sequence shown here is derived from an EMBL/GenBank/DDBJ whole genome shotgun (WGS) entry which is preliminary data.</text>
</comment>
<sequence length="369" mass="40170">MGKDYYKILDVPKTATEDQLKKAYKKMALKWHPDRHQGPDKDQAEKKFKEVSEAFEVLNDKQKRAVYDQYGEEALKSGMPPPGSGMGGDGGGSFFGFPGGAGGKGGQGGHTFTFSSGPGGSGMGGFHGFTPSNPEDIFQQIFMGGGMGDFMGGGPKTRTSRSKPTFNARDSTPDMFGGFNRREDLSGSKKKEITRTLPVNLKDLYTGASKKLKVTRKIMDPNGSINQSEKILQIDIKPGWKSGTKVRFSGEGDDLGHGPQDIVILIEEKTDPVFKRVQNDLHMNADLSLEEALCGFKKTIKTIDGRSLTVENVTNVVDPGQESRISNEGMPISKTPGKKGDLIITYNVKFPRSLTPNQKAKIKEALQNP</sequence>
<dbReference type="GO" id="GO:0006457">
    <property type="term" value="P:protein folding"/>
    <property type="evidence" value="ECO:0007669"/>
    <property type="project" value="InterPro"/>
</dbReference>
<dbReference type="FunFam" id="2.60.260.20:FF:000002">
    <property type="entry name" value="Dnaj homolog subfamily b member"/>
    <property type="match status" value="1"/>
</dbReference>
<accession>A0A2U1JCC0</accession>
<dbReference type="InterPro" id="IPR001623">
    <property type="entry name" value="DnaJ_domain"/>
</dbReference>
<dbReference type="PROSITE" id="PS00636">
    <property type="entry name" value="DNAJ_1"/>
    <property type="match status" value="1"/>
</dbReference>
<evidence type="ECO:0000256" key="1">
    <source>
        <dbReference type="ARBA" id="ARBA00023186"/>
    </source>
</evidence>
<feature type="domain" description="J" evidence="3">
    <location>
        <begin position="4"/>
        <end position="71"/>
    </location>
</feature>
<dbReference type="SUPFAM" id="SSF49493">
    <property type="entry name" value="HSP40/DnaJ peptide-binding domain"/>
    <property type="match status" value="2"/>
</dbReference>
<reference evidence="4 5" key="1">
    <citation type="journal article" date="2018" name="MBio">
        <title>Comparative Genomics Reveals the Core Gene Toolbox for the Fungus-Insect Symbiosis.</title>
        <authorList>
            <person name="Wang Y."/>
            <person name="Stata M."/>
            <person name="Wang W."/>
            <person name="Stajich J.E."/>
            <person name="White M.M."/>
            <person name="Moncalvo J.M."/>
        </authorList>
    </citation>
    <scope>NUCLEOTIDE SEQUENCE [LARGE SCALE GENOMIC DNA]</scope>
    <source>
        <strain evidence="4 5">AUS-126-30</strain>
    </source>
</reference>
<name>A0A2U1JCC0_SMIAN</name>
<dbReference type="CDD" id="cd06257">
    <property type="entry name" value="DnaJ"/>
    <property type="match status" value="1"/>
</dbReference>
<dbReference type="InterPro" id="IPR002939">
    <property type="entry name" value="DnaJ_C"/>
</dbReference>
<organism evidence="4 5">
    <name type="scientific">Smittium angustum</name>
    <dbReference type="NCBI Taxonomy" id="133377"/>
    <lineage>
        <taxon>Eukaryota</taxon>
        <taxon>Fungi</taxon>
        <taxon>Fungi incertae sedis</taxon>
        <taxon>Zoopagomycota</taxon>
        <taxon>Kickxellomycotina</taxon>
        <taxon>Harpellomycetes</taxon>
        <taxon>Harpellales</taxon>
        <taxon>Legeriomycetaceae</taxon>
        <taxon>Smittium</taxon>
    </lineage>
</organism>
<evidence type="ECO:0000259" key="3">
    <source>
        <dbReference type="PROSITE" id="PS50076"/>
    </source>
</evidence>
<dbReference type="PRINTS" id="PR00625">
    <property type="entry name" value="JDOMAIN"/>
</dbReference>
<feature type="region of interest" description="Disordered" evidence="2">
    <location>
        <begin position="156"/>
        <end position="187"/>
    </location>
</feature>
<feature type="compositionally biased region" description="Gly residues" evidence="2">
    <location>
        <begin position="84"/>
        <end position="108"/>
    </location>
</feature>
<dbReference type="InterPro" id="IPR051339">
    <property type="entry name" value="DnaJ_subfamily_B"/>
</dbReference>
<dbReference type="Pfam" id="PF01556">
    <property type="entry name" value="DnaJ_C"/>
    <property type="match status" value="1"/>
</dbReference>
<keyword evidence="1" id="KW-0143">Chaperone</keyword>
<dbReference type="GO" id="GO:0005829">
    <property type="term" value="C:cytosol"/>
    <property type="evidence" value="ECO:0007669"/>
    <property type="project" value="TreeGrafter"/>
</dbReference>
<dbReference type="AlphaFoldDB" id="A0A2U1JCC0"/>